<keyword evidence="8" id="KW-0449">Lipoprotein</keyword>
<evidence type="ECO:0000256" key="3">
    <source>
        <dbReference type="ARBA" id="ARBA00008725"/>
    </source>
</evidence>
<evidence type="ECO:0000256" key="8">
    <source>
        <dbReference type="ARBA" id="ARBA00023288"/>
    </source>
</evidence>
<feature type="domain" description="PBP" evidence="10">
    <location>
        <begin position="191"/>
        <end position="302"/>
    </location>
</feature>
<comment type="similarity">
    <text evidence="3">Belongs to the PstS family.</text>
</comment>
<evidence type="ECO:0000259" key="10">
    <source>
        <dbReference type="Pfam" id="PF12849"/>
    </source>
</evidence>
<evidence type="ECO:0000256" key="6">
    <source>
        <dbReference type="ARBA" id="ARBA00022729"/>
    </source>
</evidence>
<comment type="caution">
    <text evidence="11">The sequence shown here is derived from an EMBL/GenBank/DDBJ whole genome shotgun (WGS) entry which is preliminary data.</text>
</comment>
<keyword evidence="5" id="KW-0813">Transport</keyword>
<name>A0ABS8FLH3_9FIRM</name>
<dbReference type="Proteomes" id="UP001198495">
    <property type="component" value="Unassembled WGS sequence"/>
</dbReference>
<dbReference type="EMBL" id="JAJEQT010000001">
    <property type="protein sequence ID" value="MCC2217569.1"/>
    <property type="molecule type" value="Genomic_DNA"/>
</dbReference>
<proteinExistence type="inferred from homology"/>
<evidence type="ECO:0000256" key="7">
    <source>
        <dbReference type="ARBA" id="ARBA00023139"/>
    </source>
</evidence>
<dbReference type="PANTHER" id="PTHR30570">
    <property type="entry name" value="PERIPLASMIC PHOSPHATE BINDING COMPONENT OF PHOSPHATE ABC TRANSPORTER"/>
    <property type="match status" value="1"/>
</dbReference>
<feature type="chain" id="PRO_5046701381" evidence="9">
    <location>
        <begin position="24"/>
        <end position="304"/>
    </location>
</feature>
<sequence length="304" mass="33044">MKLRAKHRFHISIVSFLCVGTLAASLCSCEKKETQDYAFTGTNGDASSLGVISVQVREDGSGTRNQFEEYLGISMSEDNVDKYKDIKQCTVLTSGSAMASTINESKNGIGYVSYGQMQGDSKALAVDRIVCTRESIADHAYPLTRDFTLVWVESPNALRDDFVKYICGAGQKIVGETYVPVAKETSFLADPDAQGTLSIRGSSSMADLLTELADAYMAVNKNAAIRVYATDSTKGLNDAMEGKCDIAMVSRSLKDYERDLVESTVIATDGIAVIVQKDNPINQVTKDELKGIFNGNITSWNNIQ</sequence>
<keyword evidence="6 9" id="KW-0732">Signal</keyword>
<accession>A0ABS8FLH3</accession>
<dbReference type="PANTHER" id="PTHR30570:SF1">
    <property type="entry name" value="PHOSPHATE-BINDING PROTEIN PSTS"/>
    <property type="match status" value="1"/>
</dbReference>
<dbReference type="InterPro" id="IPR024370">
    <property type="entry name" value="PBP_domain"/>
</dbReference>
<feature type="domain" description="PBP" evidence="10">
    <location>
        <begin position="51"/>
        <end position="166"/>
    </location>
</feature>
<feature type="signal peptide" evidence="9">
    <location>
        <begin position="1"/>
        <end position="23"/>
    </location>
</feature>
<evidence type="ECO:0000256" key="1">
    <source>
        <dbReference type="ARBA" id="ARBA00002841"/>
    </source>
</evidence>
<dbReference type="Pfam" id="PF12849">
    <property type="entry name" value="PBP_like_2"/>
    <property type="match status" value="2"/>
</dbReference>
<evidence type="ECO:0000256" key="5">
    <source>
        <dbReference type="ARBA" id="ARBA00022592"/>
    </source>
</evidence>
<gene>
    <name evidence="11" type="ORF">LKD28_00785</name>
</gene>
<evidence type="ECO:0000313" key="11">
    <source>
        <dbReference type="EMBL" id="MCC2217569.1"/>
    </source>
</evidence>
<evidence type="ECO:0000256" key="4">
    <source>
        <dbReference type="ARBA" id="ARBA00011529"/>
    </source>
</evidence>
<protein>
    <submittedName>
        <fullName evidence="11">Substrate-binding domain-containing protein</fullName>
    </submittedName>
</protein>
<comment type="subunit">
    <text evidence="4">The complex is composed of two ATP-binding proteins (PstB), two transmembrane proteins (PstC and PstA) and a solute-binding protein (PstS).</text>
</comment>
<dbReference type="Gene3D" id="3.40.190.10">
    <property type="entry name" value="Periplasmic binding protein-like II"/>
    <property type="match status" value="4"/>
</dbReference>
<dbReference type="PROSITE" id="PS51257">
    <property type="entry name" value="PROKAR_LIPOPROTEIN"/>
    <property type="match status" value="1"/>
</dbReference>
<dbReference type="RefSeq" id="WP_021985446.1">
    <property type="nucleotide sequence ID" value="NZ_JAJEQT010000001.1"/>
</dbReference>
<dbReference type="InterPro" id="IPR050811">
    <property type="entry name" value="Phosphate_ABC_transporter"/>
</dbReference>
<keyword evidence="12" id="KW-1185">Reference proteome</keyword>
<organism evidence="11 12">
    <name type="scientific">Coprococcus hominis</name>
    <name type="common">ex Arizal et al. 2022</name>
    <dbReference type="NCBI Taxonomy" id="2881262"/>
    <lineage>
        <taxon>Bacteria</taxon>
        <taxon>Bacillati</taxon>
        <taxon>Bacillota</taxon>
        <taxon>Clostridia</taxon>
        <taxon>Lachnospirales</taxon>
        <taxon>Lachnospiraceae</taxon>
        <taxon>Coprococcus</taxon>
    </lineage>
</organism>
<evidence type="ECO:0000313" key="12">
    <source>
        <dbReference type="Proteomes" id="UP001198495"/>
    </source>
</evidence>
<reference evidence="11 12" key="1">
    <citation type="submission" date="2021-10" db="EMBL/GenBank/DDBJ databases">
        <title>Anaerobic single-cell dispensing facilitates the cultivation of human gut bacteria.</title>
        <authorList>
            <person name="Afrizal A."/>
        </authorList>
    </citation>
    <scope>NUCLEOTIDE SEQUENCE [LARGE SCALE GENOMIC DNA]</scope>
    <source>
        <strain evidence="11 12">CLA-AA-H212</strain>
    </source>
</reference>
<evidence type="ECO:0000256" key="9">
    <source>
        <dbReference type="SAM" id="SignalP"/>
    </source>
</evidence>
<keyword evidence="5" id="KW-0592">Phosphate transport</keyword>
<dbReference type="SUPFAM" id="SSF53850">
    <property type="entry name" value="Periplasmic binding protein-like II"/>
    <property type="match status" value="2"/>
</dbReference>
<evidence type="ECO:0000256" key="2">
    <source>
        <dbReference type="ARBA" id="ARBA00004193"/>
    </source>
</evidence>
<comment type="function">
    <text evidence="1">Part of the ABC transporter complex PstSACB involved in phosphate import.</text>
</comment>
<keyword evidence="7" id="KW-0564">Palmitate</keyword>
<comment type="subcellular location">
    <subcellularLocation>
        <location evidence="2">Cell membrane</location>
        <topology evidence="2">Lipid-anchor</topology>
    </subcellularLocation>
</comment>